<dbReference type="EMBL" id="BK015445">
    <property type="protein sequence ID" value="DAE07067.1"/>
    <property type="molecule type" value="Genomic_DNA"/>
</dbReference>
<accession>A0A8S5PKR0</accession>
<name>A0A8S5PKR0_9CAUD</name>
<reference evidence="1" key="1">
    <citation type="journal article" date="2021" name="Proc. Natl. Acad. Sci. U.S.A.">
        <title>A Catalog of Tens of Thousands of Viruses from Human Metagenomes Reveals Hidden Associations with Chronic Diseases.</title>
        <authorList>
            <person name="Tisza M.J."/>
            <person name="Buck C.B."/>
        </authorList>
    </citation>
    <scope>NUCLEOTIDE SEQUENCE</scope>
    <source>
        <strain evidence="1">CtcUB23</strain>
    </source>
</reference>
<protein>
    <recommendedName>
        <fullName evidence="2">Minor tail protein</fullName>
    </recommendedName>
</protein>
<proteinExistence type="predicted"/>
<organism evidence="1">
    <name type="scientific">Siphoviridae sp. ctcUB23</name>
    <dbReference type="NCBI Taxonomy" id="2825573"/>
    <lineage>
        <taxon>Viruses</taxon>
        <taxon>Duplodnaviria</taxon>
        <taxon>Heunggongvirae</taxon>
        <taxon>Uroviricota</taxon>
        <taxon>Caudoviricetes</taxon>
    </lineage>
</organism>
<sequence>MILEGLLTINGIDPYVEYGAFLSEEKQDGTENYSALMKPSAVKEQKEVSFREHDGVKLPDRIVQSREARDVTLRFTIGAADRAQFLTRYAGFVEFLQRGEDGWLDFYLPELERHFRFFYKDCPGYDQLTDFEGEVYASFTVKFREPNPAF</sequence>
<evidence type="ECO:0000313" key="1">
    <source>
        <dbReference type="EMBL" id="DAE07067.1"/>
    </source>
</evidence>
<evidence type="ECO:0008006" key="2">
    <source>
        <dbReference type="Google" id="ProtNLM"/>
    </source>
</evidence>